<dbReference type="Proteomes" id="UP000789759">
    <property type="component" value="Unassembled WGS sequence"/>
</dbReference>
<dbReference type="OrthoDB" id="409543at2759"/>
<reference evidence="1" key="1">
    <citation type="submission" date="2021-06" db="EMBL/GenBank/DDBJ databases">
        <authorList>
            <person name="Kallberg Y."/>
            <person name="Tangrot J."/>
            <person name="Rosling A."/>
        </authorList>
    </citation>
    <scope>NUCLEOTIDE SEQUENCE</scope>
    <source>
        <strain evidence="1">FL966</strain>
    </source>
</reference>
<accession>A0A9N9P195</accession>
<gene>
    <name evidence="1" type="ORF">CPELLU_LOCUS16266</name>
</gene>
<protein>
    <submittedName>
        <fullName evidence="1">19368_t:CDS:1</fullName>
    </submittedName>
</protein>
<keyword evidence="2" id="KW-1185">Reference proteome</keyword>
<dbReference type="EMBL" id="CAJVQA010023539">
    <property type="protein sequence ID" value="CAG8778814.1"/>
    <property type="molecule type" value="Genomic_DNA"/>
</dbReference>
<proteinExistence type="predicted"/>
<name>A0A9N9P195_9GLOM</name>
<comment type="caution">
    <text evidence="1">The sequence shown here is derived from an EMBL/GenBank/DDBJ whole genome shotgun (WGS) entry which is preliminary data.</text>
</comment>
<sequence length="187" mass="22178">MRPLYYANFEFAYRWSKKYEYNTAVLRLWKQSQSSEAVIRGAIKNHMKFHPFLIKKYLSTHKHSSLEETNKFIYMLPTGLFDPLWLKKDNAQPLSILSPNLDEFADIFDPKITPGEIPILDSTTFDSSPLDIRNIDNFFRGIFAYHWHNQWNATIHPTSWFGVIQTAYDEFLDGKRRNLYNEYILPS</sequence>
<dbReference type="AlphaFoldDB" id="A0A9N9P195"/>
<evidence type="ECO:0000313" key="1">
    <source>
        <dbReference type="EMBL" id="CAG8778814.1"/>
    </source>
</evidence>
<evidence type="ECO:0000313" key="2">
    <source>
        <dbReference type="Proteomes" id="UP000789759"/>
    </source>
</evidence>
<organism evidence="1 2">
    <name type="scientific">Cetraspora pellucida</name>
    <dbReference type="NCBI Taxonomy" id="1433469"/>
    <lineage>
        <taxon>Eukaryota</taxon>
        <taxon>Fungi</taxon>
        <taxon>Fungi incertae sedis</taxon>
        <taxon>Mucoromycota</taxon>
        <taxon>Glomeromycotina</taxon>
        <taxon>Glomeromycetes</taxon>
        <taxon>Diversisporales</taxon>
        <taxon>Gigasporaceae</taxon>
        <taxon>Cetraspora</taxon>
    </lineage>
</organism>